<dbReference type="InterPro" id="IPR050508">
    <property type="entry name" value="Methyltransf_Superfamily"/>
</dbReference>
<evidence type="ECO:0000313" key="3">
    <source>
        <dbReference type="Proteomes" id="UP000273001"/>
    </source>
</evidence>
<protein>
    <submittedName>
        <fullName evidence="2">Methyltransferase domain-containing protein</fullName>
    </submittedName>
</protein>
<dbReference type="Gene3D" id="3.40.50.150">
    <property type="entry name" value="Vaccinia Virus protein VP39"/>
    <property type="match status" value="1"/>
</dbReference>
<dbReference type="InterPro" id="IPR013216">
    <property type="entry name" value="Methyltransf_11"/>
</dbReference>
<dbReference type="GO" id="GO:0008168">
    <property type="term" value="F:methyltransferase activity"/>
    <property type="evidence" value="ECO:0007669"/>
    <property type="project" value="UniProtKB-KW"/>
</dbReference>
<dbReference type="GO" id="GO:0032259">
    <property type="term" value="P:methylation"/>
    <property type="evidence" value="ECO:0007669"/>
    <property type="project" value="UniProtKB-KW"/>
</dbReference>
<evidence type="ECO:0000313" key="2">
    <source>
        <dbReference type="EMBL" id="AYD89941.1"/>
    </source>
</evidence>
<keyword evidence="2" id="KW-0489">Methyltransferase</keyword>
<dbReference type="RefSeq" id="WP_120204619.1">
    <property type="nucleotide sequence ID" value="NZ_CP032514.1"/>
</dbReference>
<dbReference type="PANTHER" id="PTHR42912">
    <property type="entry name" value="METHYLTRANSFERASE"/>
    <property type="match status" value="1"/>
</dbReference>
<evidence type="ECO:0000259" key="1">
    <source>
        <dbReference type="Pfam" id="PF08241"/>
    </source>
</evidence>
<dbReference type="SUPFAM" id="SSF53335">
    <property type="entry name" value="S-adenosyl-L-methionine-dependent methyltransferases"/>
    <property type="match status" value="1"/>
</dbReference>
<name>A0ABN5PNM8_9ACTO</name>
<dbReference type="CDD" id="cd02440">
    <property type="entry name" value="AdoMet_MTases"/>
    <property type="match status" value="1"/>
</dbReference>
<sequence length="280" mass="29375">MRYTHGHGAAVLASHSQRSAADCAAYLLPHLQAGQDLLDVGCGPATITADLAQAVAPGRVVGLDPARAALEAARATLAARAAPPADDPGTSSAADGAAPAVELLAGDVLSLPFSDASFDVVHAHQVLQHVADPVTALREMARVTRPGGIIAARDTVYPAMAWFPQPGALEEWRRVYTATAQHNGGHPDAGARLLSWCREAGLTEVTCSASTWCYATQPQRRWWAGTWAQRCLSSFGPQAVGLGLTTPEGLQEMAEAWHAWAEAGDGWFVVVHGEVLARPA</sequence>
<dbReference type="Pfam" id="PF08241">
    <property type="entry name" value="Methyltransf_11"/>
    <property type="match status" value="1"/>
</dbReference>
<dbReference type="InterPro" id="IPR029063">
    <property type="entry name" value="SAM-dependent_MTases_sf"/>
</dbReference>
<dbReference type="Proteomes" id="UP000273001">
    <property type="component" value="Chromosome"/>
</dbReference>
<organism evidence="2 3">
    <name type="scientific">Actinomyces lilanjuaniae</name>
    <dbReference type="NCBI Taxonomy" id="2321394"/>
    <lineage>
        <taxon>Bacteria</taxon>
        <taxon>Bacillati</taxon>
        <taxon>Actinomycetota</taxon>
        <taxon>Actinomycetes</taxon>
        <taxon>Actinomycetales</taxon>
        <taxon>Actinomycetaceae</taxon>
        <taxon>Actinomyces</taxon>
    </lineage>
</organism>
<keyword evidence="2" id="KW-0808">Transferase</keyword>
<feature type="domain" description="Methyltransferase type 11" evidence="1">
    <location>
        <begin position="38"/>
        <end position="151"/>
    </location>
</feature>
<dbReference type="PANTHER" id="PTHR42912:SF93">
    <property type="entry name" value="N6-ADENOSINE-METHYLTRANSFERASE TMT1A"/>
    <property type="match status" value="1"/>
</dbReference>
<reference evidence="2 3" key="1">
    <citation type="submission" date="2018-09" db="EMBL/GenBank/DDBJ databases">
        <authorList>
            <person name="Li J."/>
        </authorList>
    </citation>
    <scope>NUCLEOTIDE SEQUENCE [LARGE SCALE GENOMIC DNA]</scope>
    <source>
        <strain evidence="2 3">2129</strain>
    </source>
</reference>
<dbReference type="EMBL" id="CP032514">
    <property type="protein sequence ID" value="AYD89941.1"/>
    <property type="molecule type" value="Genomic_DNA"/>
</dbReference>
<proteinExistence type="predicted"/>
<gene>
    <name evidence="2" type="ORF">D5R93_07720</name>
</gene>
<accession>A0ABN5PNM8</accession>
<keyword evidence="3" id="KW-1185">Reference proteome</keyword>